<dbReference type="PROSITE" id="PS00463">
    <property type="entry name" value="ZN2_CY6_FUNGAL_1"/>
    <property type="match status" value="1"/>
</dbReference>
<dbReference type="SMART" id="SM00066">
    <property type="entry name" value="GAL4"/>
    <property type="match status" value="1"/>
</dbReference>
<dbReference type="PANTHER" id="PTHR31405:SF8">
    <property type="entry name" value="TRANSCRIPTION FACTOR PDR8-RELATED"/>
    <property type="match status" value="1"/>
</dbReference>
<dbReference type="InterPro" id="IPR052693">
    <property type="entry name" value="Yeast_MDR_Regulatory"/>
</dbReference>
<dbReference type="OrthoDB" id="4356994at2759"/>
<dbReference type="CDD" id="cd12148">
    <property type="entry name" value="fungal_TF_MHR"/>
    <property type="match status" value="1"/>
</dbReference>
<dbReference type="SUPFAM" id="SSF57701">
    <property type="entry name" value="Zn2/Cys6 DNA-binding domain"/>
    <property type="match status" value="1"/>
</dbReference>
<dbReference type="Proteomes" id="UP000301737">
    <property type="component" value="Unassembled WGS sequence"/>
</dbReference>
<feature type="compositionally biased region" description="Polar residues" evidence="1">
    <location>
        <begin position="191"/>
        <end position="201"/>
    </location>
</feature>
<name>A0A4C2E2F9_9SACH</name>
<sequence length="912" mass="102862">MGVDRNEYDGLCSPYLRNPDLNVDPNSKSNSRASANTGSVINKKKRRKPIKACTFCRRRKLRCDQQKPMCSTCIARGLPECVYVEGSSMPRVRISDQDGVDSKGAAANESLLLKVNELERQLHAVANKIGSGGASGDSNAEDTPPCGTEPFVGRSCDISSSGSPNSTNVHVPTVSQQNAQIHQRELRNENRSYTSSNAGSSVSPNPIRKLYVLQSKSNGRKLLYGPTAVRTFLCIGNWELMARFQQLREKVKSARRQVKKKWGYSMLRENKLIEAPLDCFTSNCTDTSIVRQLIFGLPSYEEVQRSLDLFFEKPDLYEITEAFDEKKVLNDFKMSFIPGLPSLITGERPIVNIVPFTKCHYYKIGVILGIVSLVHFGMVIPEVLEKFFVFLSGLSTAKVMYIERVQFTLLRYFHRNVRGLTGGDESHEIVLVDSLVCDAISLGLNRNIKVLFEDDEMLLGNKNSLEKLWCWVVYLDFSLAFHIGRPVKITEENIFHEEFFDDNSEGFYGLTKRFLKKVARPIMRSIFNKSRCPDLNKHCEDLLKFTDKEFLPISFYTNKELINKTPLRETRILSIIFSMLLGLQGLKFFDGFGHVIESRNFAVKISLVSFLVASNMIARSIELDKIHFPQFTKLKNDSFSPYFVETVSMFFPFFIRGVSMPYILAYARLTLFEKGVLVLEDSDSTLDWDLNTLRPPKSDKLPTMPALSLFFRIFDDLHHAYNSQAEAIQKRCHNLQILLSMEKVQRRVIQEVLEIRTATETTWKTQVLRQAFPSPGKVFSPPEISNLESADSTLLGNLEDPSRYGRRSSSMTAGAKPFVHSNSEASCAEQVVGCKNGYEFDTLPANSAPAASSVDKGHPTIGGAVQSDMGVFDQEQDIIGMISGDFWESYNSRWTELLNSVESGSLFSNIDL</sequence>
<feature type="region of interest" description="Disordered" evidence="1">
    <location>
        <begin position="157"/>
        <end position="201"/>
    </location>
</feature>
<evidence type="ECO:0000313" key="3">
    <source>
        <dbReference type="EMBL" id="GCE97933.1"/>
    </source>
</evidence>
<gene>
    <name evidence="3" type="ORF">ZYGM_004020</name>
</gene>
<dbReference type="AlphaFoldDB" id="A0A4C2E2F9"/>
<dbReference type="GO" id="GO:0000981">
    <property type="term" value="F:DNA-binding transcription factor activity, RNA polymerase II-specific"/>
    <property type="evidence" value="ECO:0007669"/>
    <property type="project" value="InterPro"/>
</dbReference>
<feature type="domain" description="Zn(2)-C6 fungal-type" evidence="2">
    <location>
        <begin position="52"/>
        <end position="83"/>
    </location>
</feature>
<evidence type="ECO:0000256" key="1">
    <source>
        <dbReference type="SAM" id="MobiDB-lite"/>
    </source>
</evidence>
<dbReference type="CDD" id="cd00067">
    <property type="entry name" value="GAL4"/>
    <property type="match status" value="1"/>
</dbReference>
<comment type="caution">
    <text evidence="3">The sequence shown here is derived from an EMBL/GenBank/DDBJ whole genome shotgun (WGS) entry which is preliminary data.</text>
</comment>
<keyword evidence="4" id="KW-1185">Reference proteome</keyword>
<proteinExistence type="predicted"/>
<feature type="compositionally biased region" description="Polar residues" evidence="1">
    <location>
        <begin position="24"/>
        <end position="40"/>
    </location>
</feature>
<protein>
    <recommendedName>
        <fullName evidence="2">Zn(2)-C6 fungal-type domain-containing protein</fullName>
    </recommendedName>
</protein>
<dbReference type="PROSITE" id="PS50048">
    <property type="entry name" value="ZN2_CY6_FUNGAL_2"/>
    <property type="match status" value="1"/>
</dbReference>
<accession>A0A4C2E2F9</accession>
<feature type="region of interest" description="Disordered" evidence="1">
    <location>
        <begin position="19"/>
        <end position="41"/>
    </location>
</feature>
<dbReference type="InterPro" id="IPR036864">
    <property type="entry name" value="Zn2-C6_fun-type_DNA-bd_sf"/>
</dbReference>
<evidence type="ECO:0000259" key="2">
    <source>
        <dbReference type="PROSITE" id="PS50048"/>
    </source>
</evidence>
<dbReference type="GO" id="GO:0008270">
    <property type="term" value="F:zinc ion binding"/>
    <property type="evidence" value="ECO:0007669"/>
    <property type="project" value="InterPro"/>
</dbReference>
<feature type="compositionally biased region" description="Polar residues" evidence="1">
    <location>
        <begin position="157"/>
        <end position="181"/>
    </location>
</feature>
<dbReference type="PANTHER" id="PTHR31405">
    <property type="entry name" value="TRANSCRIPTION FACTOR PDR8-RELATED"/>
    <property type="match status" value="1"/>
</dbReference>
<dbReference type="Gene3D" id="4.10.240.10">
    <property type="entry name" value="Zn(2)-C6 fungal-type DNA-binding domain"/>
    <property type="match status" value="1"/>
</dbReference>
<dbReference type="EMBL" id="BIMX01000003">
    <property type="protein sequence ID" value="GCE97933.1"/>
    <property type="molecule type" value="Genomic_DNA"/>
</dbReference>
<evidence type="ECO:0000313" key="4">
    <source>
        <dbReference type="Proteomes" id="UP000301737"/>
    </source>
</evidence>
<organism evidence="3 4">
    <name type="scientific">Zygosaccharomyces mellis</name>
    <dbReference type="NCBI Taxonomy" id="42258"/>
    <lineage>
        <taxon>Eukaryota</taxon>
        <taxon>Fungi</taxon>
        <taxon>Dikarya</taxon>
        <taxon>Ascomycota</taxon>
        <taxon>Saccharomycotina</taxon>
        <taxon>Saccharomycetes</taxon>
        <taxon>Saccharomycetales</taxon>
        <taxon>Saccharomycetaceae</taxon>
        <taxon>Zygosaccharomyces</taxon>
    </lineage>
</organism>
<dbReference type="Pfam" id="PF00172">
    <property type="entry name" value="Zn_clus"/>
    <property type="match status" value="1"/>
</dbReference>
<reference evidence="3 4" key="1">
    <citation type="submission" date="2019-01" db="EMBL/GenBank/DDBJ databases">
        <title>Draft Genome Sequencing of Zygosaccharomyces mellis Ca-7.</title>
        <authorList>
            <person name="Shiwa Y."/>
            <person name="Kanesaki Y."/>
            <person name="Ishige T."/>
            <person name="Mura K."/>
            <person name="Hori T."/>
            <person name="Tamura T."/>
        </authorList>
    </citation>
    <scope>NUCLEOTIDE SEQUENCE [LARGE SCALE GENOMIC DNA]</scope>
    <source>
        <strain evidence="3 4">Ca-7</strain>
    </source>
</reference>
<dbReference type="InterPro" id="IPR001138">
    <property type="entry name" value="Zn2Cys6_DnaBD"/>
</dbReference>